<dbReference type="InterPro" id="IPR058163">
    <property type="entry name" value="LysR-type_TF_proteobact-type"/>
</dbReference>
<evidence type="ECO:0000256" key="1">
    <source>
        <dbReference type="ARBA" id="ARBA00009437"/>
    </source>
</evidence>
<dbReference type="InterPro" id="IPR005119">
    <property type="entry name" value="LysR_subst-bd"/>
</dbReference>
<dbReference type="Proteomes" id="UP000287401">
    <property type="component" value="Unassembled WGS sequence"/>
</dbReference>
<dbReference type="GO" id="GO:0003700">
    <property type="term" value="F:DNA-binding transcription factor activity"/>
    <property type="evidence" value="ECO:0007669"/>
    <property type="project" value="InterPro"/>
</dbReference>
<dbReference type="GO" id="GO:0043565">
    <property type="term" value="F:sequence-specific DNA binding"/>
    <property type="evidence" value="ECO:0007669"/>
    <property type="project" value="TreeGrafter"/>
</dbReference>
<evidence type="ECO:0000259" key="5">
    <source>
        <dbReference type="PROSITE" id="PS50931"/>
    </source>
</evidence>
<dbReference type="Pfam" id="PF00126">
    <property type="entry name" value="HTH_1"/>
    <property type="match status" value="1"/>
</dbReference>
<proteinExistence type="inferred from homology"/>
<keyword evidence="4" id="KW-0804">Transcription</keyword>
<dbReference type="PRINTS" id="PR00039">
    <property type="entry name" value="HTHLYSR"/>
</dbReference>
<gene>
    <name evidence="6" type="ORF">CP98_04653</name>
    <name evidence="8" type="ORF">DAH51_17620</name>
    <name evidence="7" type="ORF">HH800_25460</name>
</gene>
<dbReference type="EMBL" id="QRAL01000021">
    <property type="protein sequence ID" value="RSU55184.1"/>
    <property type="molecule type" value="Genomic_DNA"/>
</dbReference>
<evidence type="ECO:0000313" key="9">
    <source>
        <dbReference type="Proteomes" id="UP000028534"/>
    </source>
</evidence>
<dbReference type="eggNOG" id="COG0583">
    <property type="taxonomic scope" value="Bacteria"/>
</dbReference>
<evidence type="ECO:0000313" key="11">
    <source>
        <dbReference type="Proteomes" id="UP000502611"/>
    </source>
</evidence>
<dbReference type="PANTHER" id="PTHR30537:SF74">
    <property type="entry name" value="HTH-TYPE TRANSCRIPTIONAL REGULATOR TRPI"/>
    <property type="match status" value="1"/>
</dbReference>
<dbReference type="SUPFAM" id="SSF46785">
    <property type="entry name" value="Winged helix' DNA-binding domain"/>
    <property type="match status" value="1"/>
</dbReference>
<reference evidence="8 10" key="2">
    <citation type="submission" date="2018-07" db="EMBL/GenBank/DDBJ databases">
        <title>Genomic and Epidemiologic Investigation of an Indolent Hospital Outbreak.</title>
        <authorList>
            <person name="Johnson R.C."/>
            <person name="Deming C."/>
            <person name="Conlan S."/>
            <person name="Zellmer C.J."/>
            <person name="Michelin A.V."/>
            <person name="Lee-Lin S."/>
            <person name="Thomas P.J."/>
            <person name="Park M."/>
            <person name="Weingarten R.A."/>
            <person name="Less J."/>
            <person name="Dekker J.P."/>
            <person name="Frank K.M."/>
            <person name="Musser K.A."/>
            <person name="Mcquiston J.R."/>
            <person name="Henderson D.K."/>
            <person name="Lau A.F."/>
            <person name="Palmore T.N."/>
            <person name="Segre J.A."/>
        </authorList>
    </citation>
    <scope>NUCLEOTIDE SEQUENCE [LARGE SCALE GENOMIC DNA]</scope>
    <source>
        <strain evidence="8 10">SK-NIH.Env6_1116</strain>
    </source>
</reference>
<evidence type="ECO:0000313" key="7">
    <source>
        <dbReference type="EMBL" id="QJR05632.1"/>
    </source>
</evidence>
<dbReference type="InterPro" id="IPR036390">
    <property type="entry name" value="WH_DNA-bd_sf"/>
</dbReference>
<dbReference type="Gene3D" id="1.10.10.10">
    <property type="entry name" value="Winged helix-like DNA-binding domain superfamily/Winged helix DNA-binding domain"/>
    <property type="match status" value="1"/>
</dbReference>
<feature type="domain" description="HTH lysR-type" evidence="5">
    <location>
        <begin position="6"/>
        <end position="63"/>
    </location>
</feature>
<dbReference type="PROSITE" id="PS50931">
    <property type="entry name" value="HTH_LYSR"/>
    <property type="match status" value="1"/>
</dbReference>
<dbReference type="EMBL" id="JGVR01000047">
    <property type="protein sequence ID" value="KEZ14748.1"/>
    <property type="molecule type" value="Genomic_DNA"/>
</dbReference>
<dbReference type="PANTHER" id="PTHR30537">
    <property type="entry name" value="HTH-TYPE TRANSCRIPTIONAL REGULATOR"/>
    <property type="match status" value="1"/>
</dbReference>
<reference evidence="7 11" key="3">
    <citation type="submission" date="2020-04" db="EMBL/GenBank/DDBJ databases">
        <title>The Whole Genome Analysis of High salt-tolerant Sphingobium yanoikuyae YC-XJ2 with Aryl organophosphorus flame retardants (aryl-OPFRs)-degrading capacity and characteristics of Related phosphotriesterase.</title>
        <authorList>
            <person name="Li X."/>
        </authorList>
    </citation>
    <scope>NUCLEOTIDE SEQUENCE [LARGE SCALE GENOMIC DNA]</scope>
    <source>
        <strain evidence="7 11">YC-XJ2</strain>
        <plasmid evidence="11">p-a-sy</plasmid>
        <plasmid evidence="7">p-A-Sy</plasmid>
    </source>
</reference>
<dbReference type="InterPro" id="IPR036388">
    <property type="entry name" value="WH-like_DNA-bd_sf"/>
</dbReference>
<evidence type="ECO:0000313" key="10">
    <source>
        <dbReference type="Proteomes" id="UP000287401"/>
    </source>
</evidence>
<dbReference type="Gene3D" id="3.40.190.10">
    <property type="entry name" value="Periplasmic binding protein-like II"/>
    <property type="match status" value="1"/>
</dbReference>
<evidence type="ECO:0000313" key="6">
    <source>
        <dbReference type="EMBL" id="KEZ14748.1"/>
    </source>
</evidence>
<evidence type="ECO:0000256" key="2">
    <source>
        <dbReference type="ARBA" id="ARBA00023015"/>
    </source>
</evidence>
<protein>
    <submittedName>
        <fullName evidence="6">LysR family transcriptional regulator</fullName>
    </submittedName>
</protein>
<dbReference type="GO" id="GO:0006351">
    <property type="term" value="P:DNA-templated transcription"/>
    <property type="evidence" value="ECO:0007669"/>
    <property type="project" value="TreeGrafter"/>
</dbReference>
<dbReference type="EMBL" id="CP053022">
    <property type="protein sequence ID" value="QJR05632.1"/>
    <property type="molecule type" value="Genomic_DNA"/>
</dbReference>
<organism evidence="6 9">
    <name type="scientific">Sphingobium yanoikuyae</name>
    <name type="common">Sphingomonas yanoikuyae</name>
    <dbReference type="NCBI Taxonomy" id="13690"/>
    <lineage>
        <taxon>Bacteria</taxon>
        <taxon>Pseudomonadati</taxon>
        <taxon>Pseudomonadota</taxon>
        <taxon>Alphaproteobacteria</taxon>
        <taxon>Sphingomonadales</taxon>
        <taxon>Sphingomonadaceae</taxon>
        <taxon>Sphingobium</taxon>
    </lineage>
</organism>
<geneLocation type="plasmid" evidence="11">
    <name>p-a-sy</name>
</geneLocation>
<evidence type="ECO:0000256" key="3">
    <source>
        <dbReference type="ARBA" id="ARBA00023125"/>
    </source>
</evidence>
<comment type="similarity">
    <text evidence="1">Belongs to the LysR transcriptional regulatory family.</text>
</comment>
<dbReference type="Proteomes" id="UP000502611">
    <property type="component" value="Plasmid p-A-Sy"/>
</dbReference>
<dbReference type="SUPFAM" id="SSF53850">
    <property type="entry name" value="Periplasmic binding protein-like II"/>
    <property type="match status" value="1"/>
</dbReference>
<reference evidence="6 9" key="1">
    <citation type="submission" date="2014-03" db="EMBL/GenBank/DDBJ databases">
        <title>Genome sequence of Sphingobium yanoikuyae B1.</title>
        <authorList>
            <person name="Gan H.M."/>
            <person name="Gan H.Y."/>
            <person name="Savka M.A."/>
        </authorList>
    </citation>
    <scope>NUCLEOTIDE SEQUENCE [LARGE SCALE GENOMIC DNA]</scope>
    <source>
        <strain evidence="6 9">B1</strain>
    </source>
</reference>
<dbReference type="PATRIC" id="fig|13690.10.peg.4794"/>
<evidence type="ECO:0000256" key="4">
    <source>
        <dbReference type="ARBA" id="ARBA00023163"/>
    </source>
</evidence>
<name>A0A084E9V6_SPHYA</name>
<dbReference type="AlphaFoldDB" id="A0A084E9V6"/>
<keyword evidence="7" id="KW-0614">Plasmid</keyword>
<dbReference type="RefSeq" id="WP_037522378.1">
    <property type="nucleotide sequence ID" value="NZ_CP053022.1"/>
</dbReference>
<dbReference type="InterPro" id="IPR000847">
    <property type="entry name" value="LysR_HTH_N"/>
</dbReference>
<evidence type="ECO:0000313" key="8">
    <source>
        <dbReference type="EMBL" id="RSU55184.1"/>
    </source>
</evidence>
<geneLocation type="plasmid" evidence="7">
    <name>p-A-Sy</name>
</geneLocation>
<sequence length="175" mass="19538">MSRNHPPLLAIRAFEAISRCGTFTAAAHELGTTQAAISNQIKVLEGRLGLRLFERHGRRAMLTDDARRVAARLCKAFDEIEAAFTELRESEEAVLRITASNTFTERLLARHIDSFQAVHPELEIRLNVGNRYVDFGTEQVDVAIRWGGGVWPGLASDHLLKLDFTPMCAPRIGFP</sequence>
<accession>A0A084E9V6</accession>
<keyword evidence="3" id="KW-0238">DNA-binding</keyword>
<dbReference type="Pfam" id="PF03466">
    <property type="entry name" value="LysR_substrate"/>
    <property type="match status" value="1"/>
</dbReference>
<dbReference type="Proteomes" id="UP000028534">
    <property type="component" value="Unassembled WGS sequence"/>
</dbReference>
<keyword evidence="2" id="KW-0805">Transcription regulation</keyword>